<gene>
    <name evidence="8" type="ORF">OVA965_LOCUS1820</name>
    <name evidence="9" type="ORF">TMI583_LOCUS1820</name>
</gene>
<evidence type="ECO:0000256" key="1">
    <source>
        <dbReference type="ARBA" id="ARBA00022598"/>
    </source>
</evidence>
<dbReference type="EMBL" id="CAJNOK010000359">
    <property type="protein sequence ID" value="CAF0747611.1"/>
    <property type="molecule type" value="Genomic_DNA"/>
</dbReference>
<organism evidence="8 10">
    <name type="scientific">Didymodactylos carnosus</name>
    <dbReference type="NCBI Taxonomy" id="1234261"/>
    <lineage>
        <taxon>Eukaryota</taxon>
        <taxon>Metazoa</taxon>
        <taxon>Spiralia</taxon>
        <taxon>Gnathifera</taxon>
        <taxon>Rotifera</taxon>
        <taxon>Eurotatoria</taxon>
        <taxon>Bdelloidea</taxon>
        <taxon>Philodinida</taxon>
        <taxon>Philodinidae</taxon>
        <taxon>Didymodactylos</taxon>
    </lineage>
</organism>
<proteinExistence type="inferred from homology"/>
<comment type="similarity">
    <text evidence="6">Belongs to the class-I aminoacyl-tRNA synthetase family.</text>
</comment>
<dbReference type="PROSITE" id="PS51257">
    <property type="entry name" value="PROKAR_LIPOPROTEIN"/>
    <property type="match status" value="1"/>
</dbReference>
<evidence type="ECO:0000313" key="9">
    <source>
        <dbReference type="EMBL" id="CAF3525896.1"/>
    </source>
</evidence>
<keyword evidence="2 6" id="KW-0547">Nucleotide-binding</keyword>
<comment type="caution">
    <text evidence="8">The sequence shown here is derived from an EMBL/GenBank/DDBJ whole genome shotgun (WGS) entry which is preliminary data.</text>
</comment>
<evidence type="ECO:0000256" key="3">
    <source>
        <dbReference type="ARBA" id="ARBA00022840"/>
    </source>
</evidence>
<dbReference type="Proteomes" id="UP000682733">
    <property type="component" value="Unassembled WGS sequence"/>
</dbReference>
<dbReference type="InterPro" id="IPR035684">
    <property type="entry name" value="ArgRS_core"/>
</dbReference>
<evidence type="ECO:0000313" key="10">
    <source>
        <dbReference type="Proteomes" id="UP000677228"/>
    </source>
</evidence>
<dbReference type="InterPro" id="IPR036695">
    <property type="entry name" value="Arg-tRNA-synth_N_sf"/>
</dbReference>
<evidence type="ECO:0000259" key="7">
    <source>
        <dbReference type="SMART" id="SM01016"/>
    </source>
</evidence>
<feature type="domain" description="Arginyl tRNA synthetase N-terminal" evidence="7">
    <location>
        <begin position="12"/>
        <end position="96"/>
    </location>
</feature>
<dbReference type="SUPFAM" id="SSF55190">
    <property type="entry name" value="Arginyl-tRNA synthetase (ArgRS), N-terminal 'additional' domain"/>
    <property type="match status" value="1"/>
</dbReference>
<dbReference type="AlphaFoldDB" id="A0A8S2CVK6"/>
<dbReference type="PROSITE" id="PS00178">
    <property type="entry name" value="AA_TRNA_LIGASE_I"/>
    <property type="match status" value="1"/>
</dbReference>
<dbReference type="Proteomes" id="UP000677228">
    <property type="component" value="Unassembled WGS sequence"/>
</dbReference>
<dbReference type="GO" id="GO:0005737">
    <property type="term" value="C:cytoplasm"/>
    <property type="evidence" value="ECO:0007669"/>
    <property type="project" value="InterPro"/>
</dbReference>
<dbReference type="PANTHER" id="PTHR11956:SF5">
    <property type="entry name" value="ARGININE--TRNA LIGASE, CYTOPLASMIC"/>
    <property type="match status" value="1"/>
</dbReference>
<dbReference type="InterPro" id="IPR014729">
    <property type="entry name" value="Rossmann-like_a/b/a_fold"/>
</dbReference>
<evidence type="ECO:0000256" key="5">
    <source>
        <dbReference type="ARBA" id="ARBA00033033"/>
    </source>
</evidence>
<dbReference type="Gene3D" id="3.40.50.620">
    <property type="entry name" value="HUPs"/>
    <property type="match status" value="1"/>
</dbReference>
<keyword evidence="3 6" id="KW-0067">ATP-binding</keyword>
<dbReference type="EMBL" id="CAJOBA010000359">
    <property type="protein sequence ID" value="CAF3525896.1"/>
    <property type="molecule type" value="Genomic_DNA"/>
</dbReference>
<dbReference type="SMART" id="SM01016">
    <property type="entry name" value="Arg_tRNA_synt_N"/>
    <property type="match status" value="1"/>
</dbReference>
<dbReference type="GO" id="GO:0004814">
    <property type="term" value="F:arginine-tRNA ligase activity"/>
    <property type="evidence" value="ECO:0007669"/>
    <property type="project" value="InterPro"/>
</dbReference>
<evidence type="ECO:0000256" key="6">
    <source>
        <dbReference type="RuleBase" id="RU363038"/>
    </source>
</evidence>
<dbReference type="PANTHER" id="PTHR11956">
    <property type="entry name" value="ARGINYL-TRNA SYNTHETASE"/>
    <property type="match status" value="1"/>
</dbReference>
<dbReference type="InterPro" id="IPR001412">
    <property type="entry name" value="aa-tRNA-synth_I_CS"/>
</dbReference>
<dbReference type="SUPFAM" id="SSF52374">
    <property type="entry name" value="Nucleotidylyl transferase"/>
    <property type="match status" value="1"/>
</dbReference>
<evidence type="ECO:0000256" key="2">
    <source>
        <dbReference type="ARBA" id="ARBA00022741"/>
    </source>
</evidence>
<dbReference type="Gene3D" id="3.30.1360.70">
    <property type="entry name" value="Arginyl tRNA synthetase N-terminal domain"/>
    <property type="match status" value="1"/>
</dbReference>
<protein>
    <recommendedName>
        <fullName evidence="5">Arginyl-tRNA synthetase</fullName>
    </recommendedName>
</protein>
<dbReference type="InterPro" id="IPR005148">
    <property type="entry name" value="Arg-tRNA-synth_N"/>
</dbReference>
<reference evidence="8" key="1">
    <citation type="submission" date="2021-02" db="EMBL/GenBank/DDBJ databases">
        <authorList>
            <person name="Nowell W R."/>
        </authorList>
    </citation>
    <scope>NUCLEOTIDE SEQUENCE</scope>
</reference>
<name>A0A8S2CVK6_9BILA</name>
<keyword evidence="6" id="KW-0648">Protein biosynthesis</keyword>
<dbReference type="PRINTS" id="PR01038">
    <property type="entry name" value="TRNASYNTHARG"/>
</dbReference>
<dbReference type="GO" id="GO:0005524">
    <property type="term" value="F:ATP binding"/>
    <property type="evidence" value="ECO:0007669"/>
    <property type="project" value="UniProtKB-KW"/>
</dbReference>
<sequence length="213" mass="22833">MTKKTAAPLPPIAALAQAIGFACQQAGFKSLPEIIVSLPANPMHGEFSSSICLALAKLNQRSPTDIGQLLIPYLLAAKNLIASANFASPGFLNFTLQPNTYRALLNNITSIGWLALAPMDSTKTVQIEFVSANPTGLLHLGHARHAALGDALARIIAFTGERVVRQYYINDAGTQIDKLGEAVQIRIAQLLGQDRELPVDSYHGHEIKEVANA</sequence>
<dbReference type="InterPro" id="IPR001278">
    <property type="entry name" value="Arg-tRNA-ligase"/>
</dbReference>
<evidence type="ECO:0000313" key="8">
    <source>
        <dbReference type="EMBL" id="CAF0747611.1"/>
    </source>
</evidence>
<keyword evidence="4 6" id="KW-0030">Aminoacyl-tRNA synthetase</keyword>
<dbReference type="GO" id="GO:0006420">
    <property type="term" value="P:arginyl-tRNA aminoacylation"/>
    <property type="evidence" value="ECO:0007669"/>
    <property type="project" value="InterPro"/>
</dbReference>
<accession>A0A8S2CVK6</accession>
<evidence type="ECO:0000256" key="4">
    <source>
        <dbReference type="ARBA" id="ARBA00023146"/>
    </source>
</evidence>
<dbReference type="Pfam" id="PF00750">
    <property type="entry name" value="tRNA-synt_1d"/>
    <property type="match status" value="1"/>
</dbReference>
<dbReference type="Pfam" id="PF03485">
    <property type="entry name" value="Arg_tRNA_synt_N"/>
    <property type="match status" value="1"/>
</dbReference>
<keyword evidence="1 6" id="KW-0436">Ligase</keyword>